<dbReference type="PROSITE" id="PS50005">
    <property type="entry name" value="TPR"/>
    <property type="match status" value="1"/>
</dbReference>
<comment type="caution">
    <text evidence="4">The sequence shown here is derived from an EMBL/GenBank/DDBJ whole genome shotgun (WGS) entry which is preliminary data.</text>
</comment>
<dbReference type="SMART" id="SM00342">
    <property type="entry name" value="HTH_ARAC"/>
    <property type="match status" value="1"/>
</dbReference>
<dbReference type="GO" id="GO:0043565">
    <property type="term" value="F:sequence-specific DNA binding"/>
    <property type="evidence" value="ECO:0007669"/>
    <property type="project" value="InterPro"/>
</dbReference>
<name>K2P2E2_9FLAO</name>
<sequence length="545" mass="64292">MSKWICIISVLFGQLLLVQSPEKISSDSLLSFSYSQLLKEYKKEKDSSQRTLYLLAYLHKAKYNQDSKKIIAGYKNLLHNAPENHRLSYADSMVITAEKSRDSVLLATAYLTKGVVFYRKTMYSRALEYYLKADDLATSAEVSPYLRYKITYSIAHIKQYLGDYQEALVLFNSCLEFYMDNHPRAYLNTLHSVALCHSNLGNYSLSNDFCQLGLESGLEIANHTMDPYFILLQGVNTYHLQSYHQAIDTLCAILPEIEKKEDFANVTSAKVHIGLSLWKLDRFDEAILYFQDMDRTFSLKNYINPQFLEAYKLLIEYYNKENDQQRQNFYSQRLITADSVIHNKYKELSSTVYKEYNLAKLQNEKNALHQRSTRIQLYSFLWKLLVVFLVGYSMWRWYQQKRSDKQYHLPEKIRPRSEKYYDQNVPSDTRETILYNLKKFEKEKEYLDDINLSSLALKLNTNSKYLSIIIKDTYDKTFTSYINDLKVDELERILRTKKHVRHYNYANLTELLNFGSISRFTRAFKSRTGMTVQGYIEQMEKTERS</sequence>
<keyword evidence="1" id="KW-0802">TPR repeat</keyword>
<dbReference type="GO" id="GO:0003700">
    <property type="term" value="F:DNA-binding transcription factor activity"/>
    <property type="evidence" value="ECO:0007669"/>
    <property type="project" value="InterPro"/>
</dbReference>
<dbReference type="eggNOG" id="COG2207">
    <property type="taxonomic scope" value="Bacteria"/>
</dbReference>
<accession>K2P2E2</accession>
<dbReference type="InterPro" id="IPR011990">
    <property type="entry name" value="TPR-like_helical_dom_sf"/>
</dbReference>
<evidence type="ECO:0000256" key="1">
    <source>
        <dbReference type="PROSITE-ProRule" id="PRU00339"/>
    </source>
</evidence>
<feature type="repeat" description="TPR" evidence="1">
    <location>
        <begin position="107"/>
        <end position="140"/>
    </location>
</feature>
<dbReference type="AlphaFoldDB" id="K2P2E2"/>
<proteinExistence type="predicted"/>
<dbReference type="InterPro" id="IPR018060">
    <property type="entry name" value="HTH_AraC"/>
</dbReference>
<protein>
    <submittedName>
        <fullName evidence="4">Helix-turn-helix domain-containing protein</fullName>
    </submittedName>
</protein>
<dbReference type="InterPro" id="IPR019734">
    <property type="entry name" value="TPR_rpt"/>
</dbReference>
<evidence type="ECO:0000256" key="2">
    <source>
        <dbReference type="SAM" id="Phobius"/>
    </source>
</evidence>
<evidence type="ECO:0000313" key="5">
    <source>
        <dbReference type="Proteomes" id="UP000007364"/>
    </source>
</evidence>
<keyword evidence="2" id="KW-0812">Transmembrane</keyword>
<evidence type="ECO:0000259" key="3">
    <source>
        <dbReference type="PROSITE" id="PS01124"/>
    </source>
</evidence>
<dbReference type="RefSeq" id="WP_008991487.1">
    <property type="nucleotide sequence ID" value="NZ_AMSG01000009.1"/>
</dbReference>
<gene>
    <name evidence="4" type="ORF">I215_08161</name>
</gene>
<feature type="transmembrane region" description="Helical" evidence="2">
    <location>
        <begin position="375"/>
        <end position="395"/>
    </location>
</feature>
<keyword evidence="2" id="KW-0472">Membrane</keyword>
<keyword evidence="5" id="KW-1185">Reference proteome</keyword>
<dbReference type="OrthoDB" id="5295174at2"/>
<dbReference type="eggNOG" id="COG0457">
    <property type="taxonomic scope" value="Bacteria"/>
</dbReference>
<organism evidence="4 5">
    <name type="scientific">Galbibacter marinus</name>
    <dbReference type="NCBI Taxonomy" id="555500"/>
    <lineage>
        <taxon>Bacteria</taxon>
        <taxon>Pseudomonadati</taxon>
        <taxon>Bacteroidota</taxon>
        <taxon>Flavobacteriia</taxon>
        <taxon>Flavobacteriales</taxon>
        <taxon>Flavobacteriaceae</taxon>
        <taxon>Galbibacter</taxon>
    </lineage>
</organism>
<dbReference type="SMART" id="SM00028">
    <property type="entry name" value="TPR"/>
    <property type="match status" value="3"/>
</dbReference>
<feature type="domain" description="HTH araC/xylS-type" evidence="3">
    <location>
        <begin position="430"/>
        <end position="538"/>
    </location>
</feature>
<dbReference type="PROSITE" id="PS01124">
    <property type="entry name" value="HTH_ARAC_FAMILY_2"/>
    <property type="match status" value="1"/>
</dbReference>
<reference evidence="4 5" key="1">
    <citation type="journal article" date="2012" name="J. Bacteriol.">
        <title>Genome Sequence of Galbibacter marinum Type Strain ck-I2-15.</title>
        <authorList>
            <person name="Lai Q."/>
            <person name="Li C."/>
            <person name="Shao Z."/>
        </authorList>
    </citation>
    <scope>NUCLEOTIDE SEQUENCE [LARGE SCALE GENOMIC DNA]</scope>
    <source>
        <strain evidence="5">ck-I2-15</strain>
    </source>
</reference>
<dbReference type="Proteomes" id="UP000007364">
    <property type="component" value="Unassembled WGS sequence"/>
</dbReference>
<dbReference type="Gene3D" id="1.10.10.60">
    <property type="entry name" value="Homeodomain-like"/>
    <property type="match status" value="2"/>
</dbReference>
<dbReference type="STRING" id="555500.I215_08161"/>
<dbReference type="Gene3D" id="1.25.40.10">
    <property type="entry name" value="Tetratricopeptide repeat domain"/>
    <property type="match status" value="2"/>
</dbReference>
<dbReference type="EMBL" id="AMSG01000009">
    <property type="protein sequence ID" value="EKF55203.1"/>
    <property type="molecule type" value="Genomic_DNA"/>
</dbReference>
<evidence type="ECO:0000313" key="4">
    <source>
        <dbReference type="EMBL" id="EKF55203.1"/>
    </source>
</evidence>
<keyword evidence="2" id="KW-1133">Transmembrane helix</keyword>
<dbReference type="SUPFAM" id="SSF48452">
    <property type="entry name" value="TPR-like"/>
    <property type="match status" value="1"/>
</dbReference>